<dbReference type="NCBIfam" id="TIGR02533">
    <property type="entry name" value="type_II_gspE"/>
    <property type="match status" value="1"/>
</dbReference>
<evidence type="ECO:0000256" key="6">
    <source>
        <dbReference type="ARBA" id="ARBA00022475"/>
    </source>
</evidence>
<evidence type="ECO:0000256" key="13">
    <source>
        <dbReference type="ARBA" id="ARBA00022967"/>
    </source>
</evidence>
<keyword evidence="9 16" id="KW-0547">Nucleotide-binding</keyword>
<dbReference type="Pfam" id="PF22341">
    <property type="entry name" value="GSPE_N1E"/>
    <property type="match status" value="1"/>
</dbReference>
<dbReference type="InterPro" id="IPR013369">
    <property type="entry name" value="T2SS_GspE"/>
</dbReference>
<comment type="cofactor">
    <cofactor evidence="1">
        <name>Zn(2+)</name>
        <dbReference type="ChEBI" id="CHEBI:29105"/>
    </cofactor>
</comment>
<keyword evidence="7" id="KW-0997">Cell inner membrane</keyword>
<keyword evidence="10" id="KW-0862">Zinc</keyword>
<feature type="domain" description="Bacterial type II secretion system protein E" evidence="17">
    <location>
        <begin position="317"/>
        <end position="331"/>
    </location>
</feature>
<evidence type="ECO:0000256" key="10">
    <source>
        <dbReference type="ARBA" id="ARBA00022833"/>
    </source>
</evidence>
<keyword evidence="19" id="KW-1185">Reference proteome</keyword>
<evidence type="ECO:0000256" key="11">
    <source>
        <dbReference type="ARBA" id="ARBA00022840"/>
    </source>
</evidence>
<evidence type="ECO:0000256" key="5">
    <source>
        <dbReference type="ARBA" id="ARBA00022448"/>
    </source>
</evidence>
<keyword evidence="11 16" id="KW-0067">ATP-binding</keyword>
<evidence type="ECO:0000256" key="2">
    <source>
        <dbReference type="ARBA" id="ARBA00003288"/>
    </source>
</evidence>
<keyword evidence="8" id="KW-0479">Metal-binding</keyword>
<dbReference type="PANTHER" id="PTHR30258:SF27">
    <property type="entry name" value="BACTERIOPHAGE ADSORPTION PROTEIN B-RELATED"/>
    <property type="match status" value="1"/>
</dbReference>
<dbReference type="InterPro" id="IPR054757">
    <property type="entry name" value="GSPE_N1E"/>
</dbReference>
<dbReference type="Gene3D" id="3.30.300.160">
    <property type="entry name" value="Type II secretion system, protein E, N-terminal domain"/>
    <property type="match status" value="1"/>
</dbReference>
<proteinExistence type="inferred from homology"/>
<evidence type="ECO:0000256" key="8">
    <source>
        <dbReference type="ARBA" id="ARBA00022723"/>
    </source>
</evidence>
<comment type="similarity">
    <text evidence="4 16">Belongs to the GSP E family.</text>
</comment>
<comment type="subcellular location">
    <subcellularLocation>
        <location evidence="3 16">Cell inner membrane</location>
    </subcellularLocation>
</comment>
<keyword evidence="12 16" id="KW-0653">Protein transport</keyword>
<comment type="catalytic activity">
    <reaction evidence="15">
        <text>ATP + H2O + cellular proteinSide 1 = ADP + phosphate + cellular proteinSide 2.</text>
        <dbReference type="EC" id="7.4.2.8"/>
    </reaction>
</comment>
<reference evidence="19" key="1">
    <citation type="journal article" date="2019" name="Int. J. Syst. Evol. Microbiol.">
        <title>The Global Catalogue of Microorganisms (GCM) 10K type strain sequencing project: providing services to taxonomists for standard genome sequencing and annotation.</title>
        <authorList>
            <consortium name="The Broad Institute Genomics Platform"/>
            <consortium name="The Broad Institute Genome Sequencing Center for Infectious Disease"/>
            <person name="Wu L."/>
            <person name="Ma J."/>
        </authorList>
    </citation>
    <scope>NUCLEOTIDE SEQUENCE [LARGE SCALE GENOMIC DNA]</scope>
    <source>
        <strain evidence="19">JCM 17304</strain>
    </source>
</reference>
<name>A0ABP7X8B2_9GAMM</name>
<dbReference type="Pfam" id="PF00437">
    <property type="entry name" value="T2SSE"/>
    <property type="match status" value="1"/>
</dbReference>
<evidence type="ECO:0000256" key="1">
    <source>
        <dbReference type="ARBA" id="ARBA00001947"/>
    </source>
</evidence>
<evidence type="ECO:0000256" key="16">
    <source>
        <dbReference type="RuleBase" id="RU366070"/>
    </source>
</evidence>
<evidence type="ECO:0000256" key="15">
    <source>
        <dbReference type="ARBA" id="ARBA00034006"/>
    </source>
</evidence>
<dbReference type="Gene3D" id="3.40.50.300">
    <property type="entry name" value="P-loop containing nucleotide triphosphate hydrolases"/>
    <property type="match status" value="1"/>
</dbReference>
<dbReference type="SUPFAM" id="SSF160246">
    <property type="entry name" value="EspE N-terminal domain-like"/>
    <property type="match status" value="1"/>
</dbReference>
<comment type="caution">
    <text evidence="18">The sequence shown here is derived from an EMBL/GenBank/DDBJ whole genome shotgun (WGS) entry which is preliminary data.</text>
</comment>
<keyword evidence="5 16" id="KW-0813">Transport</keyword>
<comment type="function">
    <text evidence="2 16">ATPase component of the type II secretion system required for the energy-dependent secretion of extracellular factors such as proteases and toxins from the periplasm. Acts as a molecular motor to provide the energy that is required for assembly of the pseudopilus and the extrusion of substrates generated in the cytoplasm.</text>
</comment>
<dbReference type="SUPFAM" id="SSF52540">
    <property type="entry name" value="P-loop containing nucleoside triphosphate hydrolases"/>
    <property type="match status" value="1"/>
</dbReference>
<accession>A0ABP7X8B2</accession>
<dbReference type="Proteomes" id="UP001500392">
    <property type="component" value="Unassembled WGS sequence"/>
</dbReference>
<evidence type="ECO:0000313" key="18">
    <source>
        <dbReference type="EMBL" id="GAA4107101.1"/>
    </source>
</evidence>
<organism evidence="18 19">
    <name type="scientific">Zhongshania borealis</name>
    <dbReference type="NCBI Taxonomy" id="889488"/>
    <lineage>
        <taxon>Bacteria</taxon>
        <taxon>Pseudomonadati</taxon>
        <taxon>Pseudomonadota</taxon>
        <taxon>Gammaproteobacteria</taxon>
        <taxon>Cellvibrionales</taxon>
        <taxon>Spongiibacteraceae</taxon>
        <taxon>Zhongshania</taxon>
    </lineage>
</organism>
<dbReference type="InterPro" id="IPR027417">
    <property type="entry name" value="P-loop_NTPase"/>
</dbReference>
<evidence type="ECO:0000313" key="19">
    <source>
        <dbReference type="Proteomes" id="UP001500392"/>
    </source>
</evidence>
<protein>
    <recommendedName>
        <fullName evidence="16">Type II secretion system protein E</fullName>
        <shortName evidence="16">T2SS protein E</shortName>
    </recommendedName>
    <alternativeName>
        <fullName evidence="16">Type II traffic warden ATPase</fullName>
    </alternativeName>
</protein>
<evidence type="ECO:0000256" key="3">
    <source>
        <dbReference type="ARBA" id="ARBA00004533"/>
    </source>
</evidence>
<gene>
    <name evidence="18" type="primary">xcpR</name>
    <name evidence="18" type="ORF">GCM10022414_37980</name>
</gene>
<dbReference type="PANTHER" id="PTHR30258">
    <property type="entry name" value="TYPE II SECRETION SYSTEM PROTEIN GSPE-RELATED"/>
    <property type="match status" value="1"/>
</dbReference>
<dbReference type="InterPro" id="IPR001482">
    <property type="entry name" value="T2SS/T4SS_dom"/>
</dbReference>
<keyword evidence="13" id="KW-1278">Translocase</keyword>
<dbReference type="CDD" id="cd01129">
    <property type="entry name" value="PulE-GspE-like"/>
    <property type="match status" value="1"/>
</dbReference>
<dbReference type="EMBL" id="BAABDM010000016">
    <property type="protein sequence ID" value="GAA4107101.1"/>
    <property type="molecule type" value="Genomic_DNA"/>
</dbReference>
<evidence type="ECO:0000256" key="12">
    <source>
        <dbReference type="ARBA" id="ARBA00022927"/>
    </source>
</evidence>
<keyword evidence="6" id="KW-1003">Cell membrane</keyword>
<evidence type="ECO:0000256" key="7">
    <source>
        <dbReference type="ARBA" id="ARBA00022519"/>
    </source>
</evidence>
<evidence type="ECO:0000256" key="4">
    <source>
        <dbReference type="ARBA" id="ARBA00006611"/>
    </source>
</evidence>
<evidence type="ECO:0000256" key="14">
    <source>
        <dbReference type="ARBA" id="ARBA00023136"/>
    </source>
</evidence>
<dbReference type="PROSITE" id="PS00662">
    <property type="entry name" value="T2SP_E"/>
    <property type="match status" value="1"/>
</dbReference>
<dbReference type="InterPro" id="IPR037257">
    <property type="entry name" value="T2SS_E_N_sf"/>
</dbReference>
<keyword evidence="14" id="KW-0472">Membrane</keyword>
<dbReference type="RefSeq" id="WP_344939218.1">
    <property type="nucleotide sequence ID" value="NZ_BAABDM010000016.1"/>
</dbReference>
<sequence length="497" mass="55176">MKSELKDGNPILTYTYATRHGILLLNYENPKRICAYFSQLPAMAVINEVQRQNGRDVEFEKLSEAEFQESLVALYQQKSSRDLSNTEGLGEQLNIASLSDIIPDATEVLDQDNEAPIIKLISGVISEAIRQNASDIHFATNEHHLTIKFRIDGTLREVARVERRLSPLVVSRAKVMAKLDIAEKRIPQDGRISIRVGGRDVDLRVSTMPASFGERIVMRILDKKMGYLSLEQLGLSDDNLARLHHALSLPHGIILATGPTGSGKSTMLYAGLSSINDGAQNILTIEDPIEYQLEGIGQTQVNVKAGMTFAKGLRSMLRQDPDVIMVGEIRDEETIRIAIQASLTGHLVLSTLHTNTAVGAITRLEDMGVEPFLISSTLSAVIAQRLVRVLCPHCKEPYQANSDEAALLNLDNHNHIIFKANDNGCEECSHQGYKGRTALYEVVLIDDELRKLIHEQQPESELIKSARKHSRSLQSDGYDKIKAGITTFEEVNRVARN</sequence>
<evidence type="ECO:0000256" key="9">
    <source>
        <dbReference type="ARBA" id="ARBA00022741"/>
    </source>
</evidence>
<evidence type="ECO:0000259" key="17">
    <source>
        <dbReference type="PROSITE" id="PS00662"/>
    </source>
</evidence>
<dbReference type="Gene3D" id="3.30.450.90">
    <property type="match status" value="1"/>
</dbReference>